<keyword evidence="3" id="KW-1185">Reference proteome</keyword>
<feature type="non-terminal residue" evidence="2">
    <location>
        <position position="1"/>
    </location>
</feature>
<protein>
    <recommendedName>
        <fullName evidence="4">G protein-coupled receptor</fullName>
    </recommendedName>
</protein>
<keyword evidence="1" id="KW-0812">Transmembrane</keyword>
<reference evidence="2" key="1">
    <citation type="submission" date="2023-10" db="EMBL/GenBank/DDBJ databases">
        <title>Genome assembly of Pristionchus species.</title>
        <authorList>
            <person name="Yoshida K."/>
            <person name="Sommer R.J."/>
        </authorList>
    </citation>
    <scope>NUCLEOTIDE SEQUENCE</scope>
    <source>
        <strain evidence="2">RS5133</strain>
    </source>
</reference>
<keyword evidence="1" id="KW-1133">Transmembrane helix</keyword>
<feature type="non-terminal residue" evidence="2">
    <location>
        <position position="183"/>
    </location>
</feature>
<evidence type="ECO:0008006" key="4">
    <source>
        <dbReference type="Google" id="ProtNLM"/>
    </source>
</evidence>
<dbReference type="Proteomes" id="UP001432322">
    <property type="component" value="Unassembled WGS sequence"/>
</dbReference>
<evidence type="ECO:0000256" key="1">
    <source>
        <dbReference type="SAM" id="Phobius"/>
    </source>
</evidence>
<evidence type="ECO:0000313" key="2">
    <source>
        <dbReference type="EMBL" id="GMT10769.1"/>
    </source>
</evidence>
<sequence length="183" mass="20278">AGIAAISNVLLNYAMRIIDVRTRLFPERSVLCNIVSFLSHIFALSLSLGKILSVSTRFTAICMPIKERNVAKAFGATGYLLFCFTTIPMCAASIWRLRKERIKVTKSSGLMPKHEILLAVYALVLTATHLLKAILQYMLPNTLSSFAEPILLFTSPKVRRELITPFCKRRNTNGSIGVSTASN</sequence>
<name>A0AAV5UWQ3_9BILA</name>
<evidence type="ECO:0000313" key="3">
    <source>
        <dbReference type="Proteomes" id="UP001432322"/>
    </source>
</evidence>
<organism evidence="2 3">
    <name type="scientific">Pristionchus fissidentatus</name>
    <dbReference type="NCBI Taxonomy" id="1538716"/>
    <lineage>
        <taxon>Eukaryota</taxon>
        <taxon>Metazoa</taxon>
        <taxon>Ecdysozoa</taxon>
        <taxon>Nematoda</taxon>
        <taxon>Chromadorea</taxon>
        <taxon>Rhabditida</taxon>
        <taxon>Rhabditina</taxon>
        <taxon>Diplogasteromorpha</taxon>
        <taxon>Diplogasteroidea</taxon>
        <taxon>Neodiplogasteridae</taxon>
        <taxon>Pristionchus</taxon>
    </lineage>
</organism>
<accession>A0AAV5UWQ3</accession>
<proteinExistence type="predicted"/>
<dbReference type="EMBL" id="BTSY01000001">
    <property type="protein sequence ID" value="GMT10769.1"/>
    <property type="molecule type" value="Genomic_DNA"/>
</dbReference>
<gene>
    <name evidence="2" type="ORF">PFISCL1PPCAC_2066</name>
</gene>
<feature type="transmembrane region" description="Helical" evidence="1">
    <location>
        <begin position="30"/>
        <end position="53"/>
    </location>
</feature>
<dbReference type="AlphaFoldDB" id="A0AAV5UWQ3"/>
<comment type="caution">
    <text evidence="2">The sequence shown here is derived from an EMBL/GenBank/DDBJ whole genome shotgun (WGS) entry which is preliminary data.</text>
</comment>
<keyword evidence="1" id="KW-0472">Membrane</keyword>
<feature type="transmembrane region" description="Helical" evidence="1">
    <location>
        <begin position="116"/>
        <end position="139"/>
    </location>
</feature>
<feature type="transmembrane region" description="Helical" evidence="1">
    <location>
        <begin position="73"/>
        <end position="95"/>
    </location>
</feature>